<dbReference type="AlphaFoldDB" id="A0A0A9A2Y9"/>
<dbReference type="EMBL" id="GBRH01253582">
    <property type="protein sequence ID" value="JAD44313.1"/>
    <property type="molecule type" value="Transcribed_RNA"/>
</dbReference>
<protein>
    <submittedName>
        <fullName evidence="1">Uncharacterized protein</fullName>
    </submittedName>
</protein>
<name>A0A0A9A2Y9_ARUDO</name>
<accession>A0A0A9A2Y9</accession>
<proteinExistence type="predicted"/>
<evidence type="ECO:0000313" key="1">
    <source>
        <dbReference type="EMBL" id="JAD44313.1"/>
    </source>
</evidence>
<sequence>MRRCNGTQFFARLKKSAATLRSQRAPSRSRSSSPLFSLTNAIISPNRAPSQCIVFNNHANIINHSLDSCRNVDINNGWFGLGSLFSSSFLPNLHNQLSRDKTLAALNSE</sequence>
<reference evidence="1" key="1">
    <citation type="submission" date="2014-09" db="EMBL/GenBank/DDBJ databases">
        <authorList>
            <person name="Magalhaes I.L.F."/>
            <person name="Oliveira U."/>
            <person name="Santos F.R."/>
            <person name="Vidigal T.H.D.A."/>
            <person name="Brescovit A.D."/>
            <person name="Santos A.J."/>
        </authorList>
    </citation>
    <scope>NUCLEOTIDE SEQUENCE</scope>
    <source>
        <tissue evidence="1">Shoot tissue taken approximately 20 cm above the soil surface</tissue>
    </source>
</reference>
<reference evidence="1" key="2">
    <citation type="journal article" date="2015" name="Data Brief">
        <title>Shoot transcriptome of the giant reed, Arundo donax.</title>
        <authorList>
            <person name="Barrero R.A."/>
            <person name="Guerrero F.D."/>
            <person name="Moolhuijzen P."/>
            <person name="Goolsby J.A."/>
            <person name="Tidwell J."/>
            <person name="Bellgard S.E."/>
            <person name="Bellgard M.I."/>
        </authorList>
    </citation>
    <scope>NUCLEOTIDE SEQUENCE</scope>
    <source>
        <tissue evidence="1">Shoot tissue taken approximately 20 cm above the soil surface</tissue>
    </source>
</reference>
<organism evidence="1">
    <name type="scientific">Arundo donax</name>
    <name type="common">Giant reed</name>
    <name type="synonym">Donax arundinaceus</name>
    <dbReference type="NCBI Taxonomy" id="35708"/>
    <lineage>
        <taxon>Eukaryota</taxon>
        <taxon>Viridiplantae</taxon>
        <taxon>Streptophyta</taxon>
        <taxon>Embryophyta</taxon>
        <taxon>Tracheophyta</taxon>
        <taxon>Spermatophyta</taxon>
        <taxon>Magnoliopsida</taxon>
        <taxon>Liliopsida</taxon>
        <taxon>Poales</taxon>
        <taxon>Poaceae</taxon>
        <taxon>PACMAD clade</taxon>
        <taxon>Arundinoideae</taxon>
        <taxon>Arundineae</taxon>
        <taxon>Arundo</taxon>
    </lineage>
</organism>